<dbReference type="InterPro" id="IPR042099">
    <property type="entry name" value="ANL_N_sf"/>
</dbReference>
<dbReference type="InterPro" id="IPR000873">
    <property type="entry name" value="AMP-dep_synth/lig_dom"/>
</dbReference>
<dbReference type="InterPro" id="IPR020845">
    <property type="entry name" value="AMP-binding_CS"/>
</dbReference>
<dbReference type="RefSeq" id="XP_007401408.1">
    <property type="nucleotide sequence ID" value="XM_007401346.1"/>
</dbReference>
<gene>
    <name evidence="4" type="ORF">PHACADRAFT_153694</name>
</gene>
<dbReference type="InParanoid" id="K5UKP7"/>
<dbReference type="AlphaFoldDB" id="K5UKP7"/>
<dbReference type="GeneID" id="18908954"/>
<keyword evidence="1" id="KW-0596">Phosphopantetheine</keyword>
<dbReference type="Proteomes" id="UP000008370">
    <property type="component" value="Unassembled WGS sequence"/>
</dbReference>
<evidence type="ECO:0000313" key="4">
    <source>
        <dbReference type="EMBL" id="EKM50221.1"/>
    </source>
</evidence>
<evidence type="ECO:0000256" key="1">
    <source>
        <dbReference type="ARBA" id="ARBA00022450"/>
    </source>
</evidence>
<dbReference type="Gene3D" id="3.40.50.12780">
    <property type="entry name" value="N-terminal domain of ligase-like"/>
    <property type="match status" value="1"/>
</dbReference>
<dbReference type="STRING" id="650164.K5UKP7"/>
<dbReference type="Pfam" id="PF23562">
    <property type="entry name" value="AMP-binding_C_3"/>
    <property type="match status" value="1"/>
</dbReference>
<keyword evidence="2" id="KW-0597">Phosphoprotein</keyword>
<feature type="domain" description="AMP-dependent synthetase/ligase" evidence="3">
    <location>
        <begin position="24"/>
        <end position="359"/>
    </location>
</feature>
<protein>
    <recommendedName>
        <fullName evidence="3">AMP-dependent synthetase/ligase domain-containing protein</fullName>
    </recommendedName>
</protein>
<keyword evidence="5" id="KW-1185">Reference proteome</keyword>
<dbReference type="EMBL" id="JH930479">
    <property type="protein sequence ID" value="EKM50221.1"/>
    <property type="molecule type" value="Genomic_DNA"/>
</dbReference>
<evidence type="ECO:0000313" key="5">
    <source>
        <dbReference type="Proteomes" id="UP000008370"/>
    </source>
</evidence>
<reference evidence="4 5" key="1">
    <citation type="journal article" date="2012" name="BMC Genomics">
        <title>Comparative genomics of the white-rot fungi, Phanerochaete carnosa and P. chrysosporium, to elucidate the genetic basis of the distinct wood types they colonize.</title>
        <authorList>
            <person name="Suzuki H."/>
            <person name="MacDonald J."/>
            <person name="Syed K."/>
            <person name="Salamov A."/>
            <person name="Hori C."/>
            <person name="Aerts A."/>
            <person name="Henrissat B."/>
            <person name="Wiebenga A."/>
            <person name="vanKuyk P.A."/>
            <person name="Barry K."/>
            <person name="Lindquist E."/>
            <person name="LaButti K."/>
            <person name="Lapidus A."/>
            <person name="Lucas S."/>
            <person name="Coutinho P."/>
            <person name="Gong Y."/>
            <person name="Samejima M."/>
            <person name="Mahadevan R."/>
            <person name="Abou-Zaid M."/>
            <person name="de Vries R.P."/>
            <person name="Igarashi K."/>
            <person name="Yadav J.S."/>
            <person name="Grigoriev I.V."/>
            <person name="Master E.R."/>
        </authorList>
    </citation>
    <scope>NUCLEOTIDE SEQUENCE [LARGE SCALE GENOMIC DNA]</scope>
    <source>
        <strain evidence="4 5">HHB-10118-sp</strain>
    </source>
</reference>
<name>K5UKP7_PHACS</name>
<organism evidence="4 5">
    <name type="scientific">Phanerochaete carnosa (strain HHB-10118-sp)</name>
    <name type="common">White-rot fungus</name>
    <name type="synonym">Peniophora carnosa</name>
    <dbReference type="NCBI Taxonomy" id="650164"/>
    <lineage>
        <taxon>Eukaryota</taxon>
        <taxon>Fungi</taxon>
        <taxon>Dikarya</taxon>
        <taxon>Basidiomycota</taxon>
        <taxon>Agaricomycotina</taxon>
        <taxon>Agaricomycetes</taxon>
        <taxon>Polyporales</taxon>
        <taxon>Phanerochaetaceae</taxon>
        <taxon>Phanerochaete</taxon>
    </lineage>
</organism>
<dbReference type="Pfam" id="PF00501">
    <property type="entry name" value="AMP-binding"/>
    <property type="match status" value="1"/>
</dbReference>
<accession>K5UKP7</accession>
<dbReference type="PANTHER" id="PTHR43439">
    <property type="entry name" value="PHENYLACETATE-COENZYME A LIGASE"/>
    <property type="match status" value="1"/>
</dbReference>
<proteinExistence type="predicted"/>
<dbReference type="HOGENOM" id="CLU_002220_3_2_1"/>
<dbReference type="SUPFAM" id="SSF56801">
    <property type="entry name" value="Acetyl-CoA synthetase-like"/>
    <property type="match status" value="1"/>
</dbReference>
<dbReference type="OrthoDB" id="429813at2759"/>
<evidence type="ECO:0000259" key="3">
    <source>
        <dbReference type="Pfam" id="PF00501"/>
    </source>
</evidence>
<dbReference type="InterPro" id="IPR051414">
    <property type="entry name" value="Adenylate-forming_Reductase"/>
</dbReference>
<dbReference type="KEGG" id="pco:PHACADRAFT_153694"/>
<sequence>MSPNPVRPPLDGSIPVIPAFIDFHAEHNPDRPWAILSAGHEKPSEAVSFAEFARATHRVAHKLRPDRSGPENAVVAVVVNCDSVVYLALLAGMIRAGLVPFPMSPRNSAPAIVSMLKRTSCHRMICQPSLDPLLANIQSELECDKHALQVDALPELEDIFPYLSGKSASEPCKPYPPGNKTFSADDTVFYLHSSGSTGFPKPVPQRQAAMLHTCNASIIVDAAVRGVVWGAMALPTFHAMGIYIQLYAPLVSALPVCLFAPRAPASPVVPTPRNTLDAAVAARCTGIPTVPAFVDAWAQSKEDVEYLKTLKIVAFAGGPLSSKTGGELVAEGVRLYPWYGGTEFGPHTRVFDMADDAPPSAAPADAKTRADWEWLSFSERVRCRWVPEGDGTFELQYLTCATHRPSVENLEDTRGYATSDLWEPHPSKQGLWRITGRKDDVIVLGSGEKVVPIPQEGLIASSPMVHGAVMFGRARNQCGVLVEPSEGHAIDTNDAVALSVFRNMIWPVVEEANRAAPAFAKIFKEMVIITDPARPLPRAAKGTIVRKQALAVYEREINNLYATVEQSGNTENIPPPPSWTVPDVQAWLQKHACILTNRDTIPPSKDLFDQGFDR</sequence>
<dbReference type="PROSITE" id="PS00455">
    <property type="entry name" value="AMP_BINDING"/>
    <property type="match status" value="1"/>
</dbReference>
<evidence type="ECO:0000256" key="2">
    <source>
        <dbReference type="ARBA" id="ARBA00022553"/>
    </source>
</evidence>
<dbReference type="PANTHER" id="PTHR43439:SF2">
    <property type="entry name" value="ENZYME, PUTATIVE (JCVI)-RELATED"/>
    <property type="match status" value="1"/>
</dbReference>